<evidence type="ECO:0000256" key="6">
    <source>
        <dbReference type="SAM" id="Phobius"/>
    </source>
</evidence>
<protein>
    <submittedName>
        <fullName evidence="7">LysE family translocator</fullName>
    </submittedName>
</protein>
<feature type="transmembrane region" description="Helical" evidence="6">
    <location>
        <begin position="12"/>
        <end position="33"/>
    </location>
</feature>
<dbReference type="PANTHER" id="PTHR30086:SF20">
    <property type="entry name" value="ARGININE EXPORTER PROTEIN ARGO-RELATED"/>
    <property type="match status" value="1"/>
</dbReference>
<dbReference type="Pfam" id="PF01810">
    <property type="entry name" value="LysE"/>
    <property type="match status" value="1"/>
</dbReference>
<evidence type="ECO:0000256" key="5">
    <source>
        <dbReference type="ARBA" id="ARBA00023136"/>
    </source>
</evidence>
<dbReference type="GO" id="GO:0005886">
    <property type="term" value="C:plasma membrane"/>
    <property type="evidence" value="ECO:0007669"/>
    <property type="project" value="UniProtKB-SubCell"/>
</dbReference>
<dbReference type="EMBL" id="JADQAZ010000001">
    <property type="protein sequence ID" value="MBT0956665.1"/>
    <property type="molecule type" value="Genomic_DNA"/>
</dbReference>
<evidence type="ECO:0000313" key="8">
    <source>
        <dbReference type="Proteomes" id="UP001315686"/>
    </source>
</evidence>
<dbReference type="RefSeq" id="WP_327792860.1">
    <property type="nucleotide sequence ID" value="NZ_JADQAZ010000001.1"/>
</dbReference>
<feature type="transmembrane region" description="Helical" evidence="6">
    <location>
        <begin position="45"/>
        <end position="75"/>
    </location>
</feature>
<evidence type="ECO:0000256" key="4">
    <source>
        <dbReference type="ARBA" id="ARBA00022989"/>
    </source>
</evidence>
<feature type="transmembrane region" description="Helical" evidence="6">
    <location>
        <begin position="152"/>
        <end position="175"/>
    </location>
</feature>
<accession>A0AAP2G322</accession>
<dbReference type="GO" id="GO:0015171">
    <property type="term" value="F:amino acid transmembrane transporter activity"/>
    <property type="evidence" value="ECO:0007669"/>
    <property type="project" value="TreeGrafter"/>
</dbReference>
<comment type="caution">
    <text evidence="7">The sequence shown here is derived from an EMBL/GenBank/DDBJ whole genome shotgun (WGS) entry which is preliminary data.</text>
</comment>
<keyword evidence="3 6" id="KW-0812">Transmembrane</keyword>
<name>A0AAP2G322_9RHOB</name>
<proteinExistence type="predicted"/>
<evidence type="ECO:0000256" key="1">
    <source>
        <dbReference type="ARBA" id="ARBA00004651"/>
    </source>
</evidence>
<keyword evidence="4 6" id="KW-1133">Transmembrane helix</keyword>
<gene>
    <name evidence="7" type="ORF">IV417_04655</name>
</gene>
<organism evidence="7 8">
    <name type="scientific">Harenicola maris</name>
    <dbReference type="NCBI Taxonomy" id="2841044"/>
    <lineage>
        <taxon>Bacteria</taxon>
        <taxon>Pseudomonadati</taxon>
        <taxon>Pseudomonadota</taxon>
        <taxon>Alphaproteobacteria</taxon>
        <taxon>Rhodobacterales</taxon>
        <taxon>Paracoccaceae</taxon>
        <taxon>Harenicola</taxon>
    </lineage>
</organism>
<evidence type="ECO:0000313" key="7">
    <source>
        <dbReference type="EMBL" id="MBT0956665.1"/>
    </source>
</evidence>
<dbReference type="AlphaFoldDB" id="A0AAP2G322"/>
<keyword evidence="8" id="KW-1185">Reference proteome</keyword>
<dbReference type="Proteomes" id="UP001315686">
    <property type="component" value="Unassembled WGS sequence"/>
</dbReference>
<dbReference type="PIRSF" id="PIRSF006324">
    <property type="entry name" value="LeuE"/>
    <property type="match status" value="1"/>
</dbReference>
<dbReference type="PANTHER" id="PTHR30086">
    <property type="entry name" value="ARGININE EXPORTER PROTEIN ARGO"/>
    <property type="match status" value="1"/>
</dbReference>
<reference evidence="7 8" key="1">
    <citation type="journal article" date="2021" name="Arch. Microbiol.">
        <title>Harenicola maris gen. nov., sp. nov. isolated from the Sea of Japan shallow sediments.</title>
        <authorList>
            <person name="Romanenko L.A."/>
            <person name="Kurilenko V.V."/>
            <person name="Chernysheva N.Y."/>
            <person name="Tekutyeva L.A."/>
            <person name="Velansky P.V."/>
            <person name="Svetashev V.I."/>
            <person name="Isaeva M.P."/>
        </authorList>
    </citation>
    <scope>NUCLEOTIDE SEQUENCE [LARGE SCALE GENOMIC DNA]</scope>
    <source>
        <strain evidence="7 8">KMM 3653</strain>
    </source>
</reference>
<evidence type="ECO:0000256" key="3">
    <source>
        <dbReference type="ARBA" id="ARBA00022692"/>
    </source>
</evidence>
<evidence type="ECO:0000256" key="2">
    <source>
        <dbReference type="ARBA" id="ARBA00022475"/>
    </source>
</evidence>
<sequence length="207" mass="21540">MLHTAAQMDPGLIGTFILAGLLLNITPGVDFLYVSSSGVTGGPRIGMAAAVGVNFGIVLHIAAAAAGVSALLLAYPAAYTALKYAGAAYLLWIAVQSWRASSAQHTAPAPSIPRAIRRGFLTNALNPKTALFIFAFLPQFTQAEAGPIWHQIVILGTLFWAFGFAFSLALGAAAGRLAAPLKRHTDTLTKTTSLLLAGLAARLLLTD</sequence>
<comment type="subcellular location">
    <subcellularLocation>
        <location evidence="1">Cell membrane</location>
        <topology evidence="1">Multi-pass membrane protein</topology>
    </subcellularLocation>
</comment>
<keyword evidence="5 6" id="KW-0472">Membrane</keyword>
<dbReference type="InterPro" id="IPR001123">
    <property type="entry name" value="LeuE-type"/>
</dbReference>
<keyword evidence="2" id="KW-1003">Cell membrane</keyword>
<feature type="transmembrane region" description="Helical" evidence="6">
    <location>
        <begin position="81"/>
        <end position="99"/>
    </location>
</feature>